<reference evidence="2" key="1">
    <citation type="submission" date="2020-08" db="EMBL/GenBank/DDBJ databases">
        <title>Multicomponent nature underlies the extraordinary mechanical properties of spider dragline silk.</title>
        <authorList>
            <person name="Kono N."/>
            <person name="Nakamura H."/>
            <person name="Mori M."/>
            <person name="Yoshida Y."/>
            <person name="Ohtoshi R."/>
            <person name="Malay A.D."/>
            <person name="Moran D.A.P."/>
            <person name="Tomita M."/>
            <person name="Numata K."/>
            <person name="Arakawa K."/>
        </authorList>
    </citation>
    <scope>NUCLEOTIDE SEQUENCE</scope>
</reference>
<organism evidence="2 3">
    <name type="scientific">Nephila pilipes</name>
    <name type="common">Giant wood spider</name>
    <name type="synonym">Nephila maculata</name>
    <dbReference type="NCBI Taxonomy" id="299642"/>
    <lineage>
        <taxon>Eukaryota</taxon>
        <taxon>Metazoa</taxon>
        <taxon>Ecdysozoa</taxon>
        <taxon>Arthropoda</taxon>
        <taxon>Chelicerata</taxon>
        <taxon>Arachnida</taxon>
        <taxon>Araneae</taxon>
        <taxon>Araneomorphae</taxon>
        <taxon>Entelegynae</taxon>
        <taxon>Araneoidea</taxon>
        <taxon>Nephilidae</taxon>
        <taxon>Nephila</taxon>
    </lineage>
</organism>
<proteinExistence type="predicted"/>
<evidence type="ECO:0000313" key="2">
    <source>
        <dbReference type="EMBL" id="GFU12310.1"/>
    </source>
</evidence>
<comment type="caution">
    <text evidence="2">The sequence shown here is derived from an EMBL/GenBank/DDBJ whole genome shotgun (WGS) entry which is preliminary data.</text>
</comment>
<dbReference type="EMBL" id="BMAW01078773">
    <property type="protein sequence ID" value="GFU12310.1"/>
    <property type="molecule type" value="Genomic_DNA"/>
</dbReference>
<protein>
    <submittedName>
        <fullName evidence="2">Uncharacterized protein</fullName>
    </submittedName>
</protein>
<name>A0A8X6QGF3_NEPPI</name>
<evidence type="ECO:0000313" key="3">
    <source>
        <dbReference type="Proteomes" id="UP000887013"/>
    </source>
</evidence>
<evidence type="ECO:0000256" key="1">
    <source>
        <dbReference type="SAM" id="MobiDB-lite"/>
    </source>
</evidence>
<dbReference type="AlphaFoldDB" id="A0A8X6QGF3"/>
<gene>
    <name evidence="2" type="ORF">NPIL_541362</name>
</gene>
<feature type="region of interest" description="Disordered" evidence="1">
    <location>
        <begin position="70"/>
        <end position="109"/>
    </location>
</feature>
<dbReference type="Proteomes" id="UP000887013">
    <property type="component" value="Unassembled WGS sequence"/>
</dbReference>
<sequence length="109" mass="11695">MEEIRSAGSVWGGMNDHYAGCAACQPDVPRTLRPTMALKVAMAAETPSADMMSKVLFFLPFNGERYLAGKRHRSDNTENAGIVARSRTGTLSLPAATRSHLSPGLQSAM</sequence>
<accession>A0A8X6QGF3</accession>
<keyword evidence="3" id="KW-1185">Reference proteome</keyword>